<dbReference type="AlphaFoldDB" id="A0A225M8H7"/>
<sequence length="59" mass="6810">MKDLHQNIRLTDELERQLMLQAIEEQFRFRPTVALKNLASKVTGLFSHGHGHAQMKSAH</sequence>
<dbReference type="RefSeq" id="WP_088604420.1">
    <property type="nucleotide sequence ID" value="NZ_NJIH01000009.1"/>
</dbReference>
<dbReference type="OrthoDB" id="8689440at2"/>
<protein>
    <submittedName>
        <fullName evidence="1">Uncharacterized protein</fullName>
    </submittedName>
</protein>
<gene>
    <name evidence="1" type="ORF">CEY11_15960</name>
</gene>
<dbReference type="Proteomes" id="UP000214603">
    <property type="component" value="Unassembled WGS sequence"/>
</dbReference>
<accession>A0A225M8H7</accession>
<evidence type="ECO:0000313" key="2">
    <source>
        <dbReference type="Proteomes" id="UP000214603"/>
    </source>
</evidence>
<name>A0A225M8H7_9BURK</name>
<reference evidence="2" key="1">
    <citation type="submission" date="2017-06" db="EMBL/GenBank/DDBJ databases">
        <title>Herbaspirillum phytohormonus sp. nov., isolated from the root nodule of Robinia pseudoacacia in lead-zinc mine.</title>
        <authorList>
            <person name="Fan M."/>
            <person name="Lin Y."/>
        </authorList>
    </citation>
    <scope>NUCLEOTIDE SEQUENCE [LARGE SCALE GENOMIC DNA]</scope>
    <source>
        <strain evidence="2">SC-089</strain>
    </source>
</reference>
<dbReference type="EMBL" id="NJIH01000009">
    <property type="protein sequence ID" value="OWT57416.1"/>
    <property type="molecule type" value="Genomic_DNA"/>
</dbReference>
<proteinExistence type="predicted"/>
<organism evidence="1 2">
    <name type="scientific">Candidimonas nitroreducens</name>
    <dbReference type="NCBI Taxonomy" id="683354"/>
    <lineage>
        <taxon>Bacteria</taxon>
        <taxon>Pseudomonadati</taxon>
        <taxon>Pseudomonadota</taxon>
        <taxon>Betaproteobacteria</taxon>
        <taxon>Burkholderiales</taxon>
        <taxon>Alcaligenaceae</taxon>
        <taxon>Candidimonas</taxon>
    </lineage>
</organism>
<keyword evidence="2" id="KW-1185">Reference proteome</keyword>
<comment type="caution">
    <text evidence="1">The sequence shown here is derived from an EMBL/GenBank/DDBJ whole genome shotgun (WGS) entry which is preliminary data.</text>
</comment>
<evidence type="ECO:0000313" key="1">
    <source>
        <dbReference type="EMBL" id="OWT57416.1"/>
    </source>
</evidence>